<dbReference type="InterPro" id="IPR001584">
    <property type="entry name" value="Integrase_cat-core"/>
</dbReference>
<dbReference type="Gene3D" id="3.30.420.10">
    <property type="entry name" value="Ribonuclease H-like superfamily/Ribonuclease H"/>
    <property type="match status" value="1"/>
</dbReference>
<name>A0ABQ1PQJ0_9MICC</name>
<comment type="caution">
    <text evidence="2">The sequence shown here is derived from an EMBL/GenBank/DDBJ whole genome shotgun (WGS) entry which is preliminary data.</text>
</comment>
<dbReference type="InterPro" id="IPR053392">
    <property type="entry name" value="Transposase_IS30-like"/>
</dbReference>
<dbReference type="Pfam" id="PF00665">
    <property type="entry name" value="rve"/>
    <property type="match status" value="1"/>
</dbReference>
<proteinExistence type="predicted"/>
<reference evidence="3" key="1">
    <citation type="journal article" date="2019" name="Int. J. Syst. Evol. Microbiol.">
        <title>The Global Catalogue of Microorganisms (GCM) 10K type strain sequencing project: providing services to taxonomists for standard genome sequencing and annotation.</title>
        <authorList>
            <consortium name="The Broad Institute Genomics Platform"/>
            <consortium name="The Broad Institute Genome Sequencing Center for Infectious Disease"/>
            <person name="Wu L."/>
            <person name="Ma J."/>
        </authorList>
    </citation>
    <scope>NUCLEOTIDE SEQUENCE [LARGE SCALE GENOMIC DNA]</scope>
    <source>
        <strain evidence="3">CGMCC 1.15480</strain>
    </source>
</reference>
<dbReference type="NCBIfam" id="NF033563">
    <property type="entry name" value="transpos_IS30"/>
    <property type="match status" value="1"/>
</dbReference>
<dbReference type="PROSITE" id="PS50994">
    <property type="entry name" value="INTEGRASE"/>
    <property type="match status" value="1"/>
</dbReference>
<evidence type="ECO:0000259" key="1">
    <source>
        <dbReference type="PROSITE" id="PS50994"/>
    </source>
</evidence>
<dbReference type="PANTHER" id="PTHR10948:SF23">
    <property type="entry name" value="TRANSPOSASE INSI FOR INSERTION SEQUENCE ELEMENT IS30A-RELATED"/>
    <property type="match status" value="1"/>
</dbReference>
<evidence type="ECO:0000313" key="2">
    <source>
        <dbReference type="EMBL" id="GGD01105.1"/>
    </source>
</evidence>
<dbReference type="PANTHER" id="PTHR10948">
    <property type="entry name" value="TRANSPOSASE"/>
    <property type="match status" value="1"/>
</dbReference>
<dbReference type="SUPFAM" id="SSF53098">
    <property type="entry name" value="Ribonuclease H-like"/>
    <property type="match status" value="1"/>
</dbReference>
<protein>
    <recommendedName>
        <fullName evidence="1">Integrase catalytic domain-containing protein</fullName>
    </recommendedName>
</protein>
<gene>
    <name evidence="2" type="ORF">GCM10011512_30010</name>
</gene>
<dbReference type="InterPro" id="IPR012337">
    <property type="entry name" value="RNaseH-like_sf"/>
</dbReference>
<dbReference type="Proteomes" id="UP000597761">
    <property type="component" value="Unassembled WGS sequence"/>
</dbReference>
<dbReference type="EMBL" id="BMJI01000039">
    <property type="protein sequence ID" value="GGD01105.1"/>
    <property type="molecule type" value="Genomic_DNA"/>
</dbReference>
<sequence>MGPNNSGIITLVERASRFTLLGRLPGTRDSTTVIDKLTAMIEELPGAMRRSVTRSVTWDQGTEMAQHARFTVATGCPVFFCDPHSPWQRPTNENLNGQLRWEYPKGTDFNRISDEDLRTVQDMLNARPRVILDGATPSETLDELITTVALTT</sequence>
<keyword evidence="3" id="KW-1185">Reference proteome</keyword>
<organism evidence="2 3">
    <name type="scientific">Tersicoccus solisilvae</name>
    <dbReference type="NCBI Taxonomy" id="1882339"/>
    <lineage>
        <taxon>Bacteria</taxon>
        <taxon>Bacillati</taxon>
        <taxon>Actinomycetota</taxon>
        <taxon>Actinomycetes</taxon>
        <taxon>Micrococcales</taxon>
        <taxon>Micrococcaceae</taxon>
        <taxon>Tersicoccus</taxon>
    </lineage>
</organism>
<dbReference type="InterPro" id="IPR036397">
    <property type="entry name" value="RNaseH_sf"/>
</dbReference>
<feature type="domain" description="Integrase catalytic" evidence="1">
    <location>
        <begin position="1"/>
        <end position="145"/>
    </location>
</feature>
<accession>A0ABQ1PQJ0</accession>
<dbReference type="InterPro" id="IPR051917">
    <property type="entry name" value="Transposase-Integrase"/>
</dbReference>
<evidence type="ECO:0000313" key="3">
    <source>
        <dbReference type="Proteomes" id="UP000597761"/>
    </source>
</evidence>